<keyword evidence="2" id="KW-1185">Reference proteome</keyword>
<organism evidence="1 2">
    <name type="scientific">Pisolithus microcarpus 441</name>
    <dbReference type="NCBI Taxonomy" id="765257"/>
    <lineage>
        <taxon>Eukaryota</taxon>
        <taxon>Fungi</taxon>
        <taxon>Dikarya</taxon>
        <taxon>Basidiomycota</taxon>
        <taxon>Agaricomycotina</taxon>
        <taxon>Agaricomycetes</taxon>
        <taxon>Agaricomycetidae</taxon>
        <taxon>Boletales</taxon>
        <taxon>Sclerodermatineae</taxon>
        <taxon>Pisolithaceae</taxon>
        <taxon>Pisolithus</taxon>
    </lineage>
</organism>
<evidence type="ECO:0008006" key="3">
    <source>
        <dbReference type="Google" id="ProtNLM"/>
    </source>
</evidence>
<feature type="non-terminal residue" evidence="1">
    <location>
        <position position="128"/>
    </location>
</feature>
<reference evidence="1 2" key="1">
    <citation type="submission" date="2014-04" db="EMBL/GenBank/DDBJ databases">
        <authorList>
            <consortium name="DOE Joint Genome Institute"/>
            <person name="Kuo A."/>
            <person name="Kohler A."/>
            <person name="Costa M.D."/>
            <person name="Nagy L.G."/>
            <person name="Floudas D."/>
            <person name="Copeland A."/>
            <person name="Barry K.W."/>
            <person name="Cichocki N."/>
            <person name="Veneault-Fourrey C."/>
            <person name="LaButti K."/>
            <person name="Lindquist E.A."/>
            <person name="Lipzen A."/>
            <person name="Lundell T."/>
            <person name="Morin E."/>
            <person name="Murat C."/>
            <person name="Sun H."/>
            <person name="Tunlid A."/>
            <person name="Henrissat B."/>
            <person name="Grigoriev I.V."/>
            <person name="Hibbett D.S."/>
            <person name="Martin F."/>
            <person name="Nordberg H.P."/>
            <person name="Cantor M.N."/>
            <person name="Hua S.X."/>
        </authorList>
    </citation>
    <scope>NUCLEOTIDE SEQUENCE [LARGE SCALE GENOMIC DNA]</scope>
    <source>
        <strain evidence="1 2">441</strain>
    </source>
</reference>
<reference evidence="2" key="2">
    <citation type="submission" date="2015-01" db="EMBL/GenBank/DDBJ databases">
        <title>Evolutionary Origins and Diversification of the Mycorrhizal Mutualists.</title>
        <authorList>
            <consortium name="DOE Joint Genome Institute"/>
            <consortium name="Mycorrhizal Genomics Consortium"/>
            <person name="Kohler A."/>
            <person name="Kuo A."/>
            <person name="Nagy L.G."/>
            <person name="Floudas D."/>
            <person name="Copeland A."/>
            <person name="Barry K.W."/>
            <person name="Cichocki N."/>
            <person name="Veneault-Fourrey C."/>
            <person name="LaButti K."/>
            <person name="Lindquist E.A."/>
            <person name="Lipzen A."/>
            <person name="Lundell T."/>
            <person name="Morin E."/>
            <person name="Murat C."/>
            <person name="Riley R."/>
            <person name="Ohm R."/>
            <person name="Sun H."/>
            <person name="Tunlid A."/>
            <person name="Henrissat B."/>
            <person name="Grigoriev I.V."/>
            <person name="Hibbett D.S."/>
            <person name="Martin F."/>
        </authorList>
    </citation>
    <scope>NUCLEOTIDE SEQUENCE [LARGE SCALE GENOMIC DNA]</scope>
    <source>
        <strain evidence="2">441</strain>
    </source>
</reference>
<dbReference type="OrthoDB" id="3200967at2759"/>
<sequence>LMECGLFACSPVAPTLAVDLCVLEFMRRLFVWLTPNTTAWCEALESFLDAQGYQLKSKDNLQRRFSNAYHWYTVLTIHAEDHITGLVHSPQVSEQQGARLQPSDYLCACCPLCFGGGGPQRANADQEE</sequence>
<accession>A0A0C9ZTG6</accession>
<evidence type="ECO:0000313" key="2">
    <source>
        <dbReference type="Proteomes" id="UP000054018"/>
    </source>
</evidence>
<protein>
    <recommendedName>
        <fullName evidence="3">CxC1-like cysteine cluster associated with KDZ transposases domain-containing protein</fullName>
    </recommendedName>
</protein>
<dbReference type="AlphaFoldDB" id="A0A0C9ZTG6"/>
<gene>
    <name evidence="1" type="ORF">PISMIDRAFT_101444</name>
</gene>
<proteinExistence type="predicted"/>
<dbReference type="Proteomes" id="UP000054018">
    <property type="component" value="Unassembled WGS sequence"/>
</dbReference>
<name>A0A0C9ZTG6_9AGAM</name>
<dbReference type="STRING" id="765257.A0A0C9ZTG6"/>
<dbReference type="HOGENOM" id="CLU_004552_5_0_1"/>
<dbReference type="EMBL" id="KN833732">
    <property type="protein sequence ID" value="KIK22968.1"/>
    <property type="molecule type" value="Genomic_DNA"/>
</dbReference>
<evidence type="ECO:0000313" key="1">
    <source>
        <dbReference type="EMBL" id="KIK22968.1"/>
    </source>
</evidence>